<gene>
    <name evidence="5" type="ORF">FNH04_00985</name>
</gene>
<dbReference type="InterPro" id="IPR001670">
    <property type="entry name" value="ADH_Fe/GldA"/>
</dbReference>
<keyword evidence="6" id="KW-1185">Reference proteome</keyword>
<dbReference type="Gene3D" id="1.20.1090.10">
    <property type="entry name" value="Dehydroquinate synthase-like - alpha domain"/>
    <property type="match status" value="1"/>
</dbReference>
<dbReference type="SUPFAM" id="SSF56796">
    <property type="entry name" value="Dehydroquinate synthase-like"/>
    <property type="match status" value="1"/>
</dbReference>
<dbReference type="PANTHER" id="PTHR11496">
    <property type="entry name" value="ALCOHOL DEHYDROGENASE"/>
    <property type="match status" value="1"/>
</dbReference>
<dbReference type="OrthoDB" id="323926at2"/>
<dbReference type="PANTHER" id="PTHR11496:SF103">
    <property type="entry name" value="DEHYDROGENASE, PUTATIVE-RELATED"/>
    <property type="match status" value="1"/>
</dbReference>
<dbReference type="GO" id="GO:0046872">
    <property type="term" value="F:metal ion binding"/>
    <property type="evidence" value="ECO:0007669"/>
    <property type="project" value="InterPro"/>
</dbReference>
<dbReference type="RefSeq" id="WP_152779314.1">
    <property type="nucleotide sequence ID" value="NZ_BAABEQ010000014.1"/>
</dbReference>
<evidence type="ECO:0000313" key="6">
    <source>
        <dbReference type="Proteomes" id="UP000326979"/>
    </source>
</evidence>
<comment type="caution">
    <text evidence="5">The sequence shown here is derived from an EMBL/GenBank/DDBJ whole genome shotgun (WGS) entry which is preliminary data.</text>
</comment>
<name>A0A5N8VWZ0_9ACTN</name>
<dbReference type="EMBL" id="VJZE01000003">
    <property type="protein sequence ID" value="MPY38584.1"/>
    <property type="molecule type" value="Genomic_DNA"/>
</dbReference>
<dbReference type="Pfam" id="PF00465">
    <property type="entry name" value="Fe-ADH"/>
    <property type="match status" value="1"/>
</dbReference>
<reference evidence="5 6" key="1">
    <citation type="submission" date="2019-07" db="EMBL/GenBank/DDBJ databases">
        <title>New species of Amycolatopsis and Streptomyces.</title>
        <authorList>
            <person name="Duangmal K."/>
            <person name="Teo W.F.A."/>
            <person name="Lipun K."/>
        </authorList>
    </citation>
    <scope>NUCLEOTIDE SEQUENCE [LARGE SCALE GENOMIC DNA]</scope>
    <source>
        <strain evidence="5 6">TISTR 2346</strain>
    </source>
</reference>
<dbReference type="GO" id="GO:0017000">
    <property type="term" value="P:antibiotic biosynthetic process"/>
    <property type="evidence" value="ECO:0007669"/>
    <property type="project" value="InterPro"/>
</dbReference>
<dbReference type="FunFam" id="3.40.50.1970:FF:000003">
    <property type="entry name" value="Alcohol dehydrogenase, iron-containing"/>
    <property type="match status" value="1"/>
</dbReference>
<dbReference type="CDD" id="cd08182">
    <property type="entry name" value="HEPD"/>
    <property type="match status" value="1"/>
</dbReference>
<accession>A0A5N8VWZ0</accession>
<dbReference type="Pfam" id="PF25137">
    <property type="entry name" value="ADH_Fe_C"/>
    <property type="match status" value="1"/>
</dbReference>
<dbReference type="Gene3D" id="3.40.50.1970">
    <property type="match status" value="1"/>
</dbReference>
<protein>
    <submittedName>
        <fullName evidence="5">Phosphonoacetaldehyde reductase</fullName>
    </submittedName>
</protein>
<evidence type="ECO:0000256" key="1">
    <source>
        <dbReference type="ARBA" id="ARBA00023002"/>
    </source>
</evidence>
<dbReference type="InterPro" id="IPR039697">
    <property type="entry name" value="Alcohol_dehydrogenase_Fe"/>
</dbReference>
<evidence type="ECO:0000313" key="5">
    <source>
        <dbReference type="EMBL" id="MPY38584.1"/>
    </source>
</evidence>
<dbReference type="InterPro" id="IPR035873">
    <property type="entry name" value="PhpC"/>
</dbReference>
<proteinExistence type="predicted"/>
<organism evidence="5 6">
    <name type="scientific">Streptomyces phyllanthi</name>
    <dbReference type="NCBI Taxonomy" id="1803180"/>
    <lineage>
        <taxon>Bacteria</taxon>
        <taxon>Bacillati</taxon>
        <taxon>Actinomycetota</taxon>
        <taxon>Actinomycetes</taxon>
        <taxon>Kitasatosporales</taxon>
        <taxon>Streptomycetaceae</taxon>
        <taxon>Streptomyces</taxon>
    </lineage>
</organism>
<feature type="domain" description="Fe-containing alcohol dehydrogenase-like C-terminal" evidence="4">
    <location>
        <begin position="225"/>
        <end position="422"/>
    </location>
</feature>
<feature type="domain" description="Alcohol dehydrogenase iron-type/glycerol dehydrogenase GldA" evidence="3">
    <location>
        <begin position="50"/>
        <end position="212"/>
    </location>
</feature>
<dbReference type="InterPro" id="IPR056798">
    <property type="entry name" value="ADH_Fe_C"/>
</dbReference>
<keyword evidence="1" id="KW-0560">Oxidoreductase</keyword>
<feature type="compositionally biased region" description="Gly residues" evidence="2">
    <location>
        <begin position="1"/>
        <end position="11"/>
    </location>
</feature>
<feature type="region of interest" description="Disordered" evidence="2">
    <location>
        <begin position="1"/>
        <end position="35"/>
    </location>
</feature>
<evidence type="ECO:0000259" key="4">
    <source>
        <dbReference type="Pfam" id="PF25137"/>
    </source>
</evidence>
<evidence type="ECO:0000256" key="2">
    <source>
        <dbReference type="SAM" id="MobiDB-lite"/>
    </source>
</evidence>
<dbReference type="AlphaFoldDB" id="A0A5N8VWZ0"/>
<dbReference type="Proteomes" id="UP000326979">
    <property type="component" value="Unassembled WGS sequence"/>
</dbReference>
<sequence>MSTPRPGGGDLVTGSLGERASGSRPVGEDPAGFADAWPGLERIPGHPAAHVGRGAAERLGEALARLSVKRVLVVHGRTSYERSGAHRFVTALSARHEVEHFDGVRPNPGIEQIRAGITTMRRFGPQAVIGIGGGSSLDVAKAIAVLAVQRRSPEECLRHPELITEVRRCALVLMPTTAGSGSEMTRFATVYIEGHKHSLDVDQARADLVLVDQDLTESLPLGDSVSAGLDALSQSIESYWSVAATPVSQALALEALDKLLPALARAADTGAFTDPRVRTELAHGASLAGAAIDISRTTAAHALSYDLTVRLGLAHGTAVALHLPWLLERHAEVSDPDCRHPQGSAAVRDAVADIENIAHSQAGRGVRQLTEQLLALAGRPSRIEQLALPADRWLAPMTAALASGRSANNPCVLTVADVLPLLG</sequence>
<evidence type="ECO:0000259" key="3">
    <source>
        <dbReference type="Pfam" id="PF00465"/>
    </source>
</evidence>
<dbReference type="GO" id="GO:0004022">
    <property type="term" value="F:alcohol dehydrogenase (NAD+) activity"/>
    <property type="evidence" value="ECO:0007669"/>
    <property type="project" value="TreeGrafter"/>
</dbReference>